<comment type="caution">
    <text evidence="2">The sequence shown here is derived from an EMBL/GenBank/DDBJ whole genome shotgun (WGS) entry which is preliminary data.</text>
</comment>
<evidence type="ECO:0000313" key="3">
    <source>
        <dbReference type="Proteomes" id="UP001199631"/>
    </source>
</evidence>
<accession>A0AAW5BDF7</accession>
<feature type="domain" description="N-acetyltransferase" evidence="1">
    <location>
        <begin position="8"/>
        <end position="172"/>
    </location>
</feature>
<proteinExistence type="predicted"/>
<dbReference type="SUPFAM" id="SSF55729">
    <property type="entry name" value="Acyl-CoA N-acyltransferases (Nat)"/>
    <property type="match status" value="1"/>
</dbReference>
<evidence type="ECO:0000259" key="1">
    <source>
        <dbReference type="PROSITE" id="PS51186"/>
    </source>
</evidence>
<organism evidence="2 3">
    <name type="scientific">Oceanobacillus jordanicus</name>
    <dbReference type="NCBI Taxonomy" id="2867266"/>
    <lineage>
        <taxon>Bacteria</taxon>
        <taxon>Bacillati</taxon>
        <taxon>Bacillota</taxon>
        <taxon>Bacilli</taxon>
        <taxon>Bacillales</taxon>
        <taxon>Bacillaceae</taxon>
        <taxon>Oceanobacillus</taxon>
    </lineage>
</organism>
<dbReference type="Gene3D" id="3.40.630.30">
    <property type="match status" value="1"/>
</dbReference>
<evidence type="ECO:0000313" key="2">
    <source>
        <dbReference type="EMBL" id="MCG3421034.1"/>
    </source>
</evidence>
<dbReference type="InterPro" id="IPR016181">
    <property type="entry name" value="Acyl_CoA_acyltransferase"/>
</dbReference>
<dbReference type="GO" id="GO:0016747">
    <property type="term" value="F:acyltransferase activity, transferring groups other than amino-acyl groups"/>
    <property type="evidence" value="ECO:0007669"/>
    <property type="project" value="InterPro"/>
</dbReference>
<dbReference type="InterPro" id="IPR051531">
    <property type="entry name" value="N-acetyltransferase"/>
</dbReference>
<gene>
    <name evidence="2" type="ORF">K3T81_17945</name>
</gene>
<dbReference type="RefSeq" id="WP_238022031.1">
    <property type="nucleotide sequence ID" value="NZ_JAIFZM010000021.1"/>
</dbReference>
<dbReference type="AlphaFoldDB" id="A0AAW5BDF7"/>
<dbReference type="PROSITE" id="PS51186">
    <property type="entry name" value="GNAT"/>
    <property type="match status" value="1"/>
</dbReference>
<reference evidence="2 3" key="1">
    <citation type="journal article" date="2022" name="Evol. Bioinform. Online">
        <title>Draft Genome Sequence of Oceanobacillus jordanicus Strain GSFE11, a Halotolerant Plant Growth-Promoting Bacterial Endophyte Isolated From the Jordan Valley.</title>
        <authorList>
            <person name="Alhindi T."/>
            <person name="Albdaiwi R."/>
        </authorList>
    </citation>
    <scope>NUCLEOTIDE SEQUENCE [LARGE SCALE GENOMIC DNA]</scope>
    <source>
        <strain evidence="2 3">GSFE11</strain>
    </source>
</reference>
<dbReference type="PANTHER" id="PTHR43792:SF5">
    <property type="entry name" value="RIBOSOMAL-PROTEIN-SERINE ACETYLTRANSFERASE"/>
    <property type="match status" value="1"/>
</dbReference>
<dbReference type="EMBL" id="JAIFZM010000021">
    <property type="protein sequence ID" value="MCG3421034.1"/>
    <property type="molecule type" value="Genomic_DNA"/>
</dbReference>
<dbReference type="Proteomes" id="UP001199631">
    <property type="component" value="Unassembled WGS sequence"/>
</dbReference>
<dbReference type="Pfam" id="PF13302">
    <property type="entry name" value="Acetyltransf_3"/>
    <property type="match status" value="1"/>
</dbReference>
<name>A0AAW5BDF7_9BACI</name>
<dbReference type="PANTHER" id="PTHR43792">
    <property type="entry name" value="GNAT FAMILY, PUTATIVE (AFU_ORTHOLOGUE AFUA_3G00765)-RELATED-RELATED"/>
    <property type="match status" value="1"/>
</dbReference>
<keyword evidence="3" id="KW-1185">Reference proteome</keyword>
<dbReference type="InterPro" id="IPR000182">
    <property type="entry name" value="GNAT_dom"/>
</dbReference>
<dbReference type="CDD" id="cd04301">
    <property type="entry name" value="NAT_SF"/>
    <property type="match status" value="1"/>
</dbReference>
<protein>
    <submittedName>
        <fullName evidence="2">GNAT family N-acetyltransferase</fullName>
    </submittedName>
</protein>
<sequence length="180" mass="21239">MLINTDRLLIRDFQFEDWKSVLKYTSDSNVMEYIPEGVLSEKGVKDFIRENTDENAGKFPVILKEENALIGHMVFHKWGGERTYEIGWVFNPKYHNKGVASEAALAILKYSFEELKIHRIIATCQPQNIASYRVMEKIGMRREGHFKKCIPAHYKKGNRDWWDEYFYAILAEEWEGKIKL</sequence>